<name>A0A5B0Q9T7_PUCGR</name>
<evidence type="ECO:0000313" key="2">
    <source>
        <dbReference type="Proteomes" id="UP000325313"/>
    </source>
</evidence>
<sequence>MHANVVAHLDYALFLSNPARVHPARILLRFYSYNEKACGLRSDESNTIGILMRSSPQRPSLTREQLLLSFPHGGRSGPTGAAGRYMATCIPPASFFGLAVHTPDLQNRQVRLHTALSPTLHTPSCKLYPFKVRLHATLDLVTPSLHPPSSSPLYASLTDLSPHSVRSSDESL</sequence>
<evidence type="ECO:0000313" key="1">
    <source>
        <dbReference type="EMBL" id="KAA1109859.1"/>
    </source>
</evidence>
<organism evidence="1 2">
    <name type="scientific">Puccinia graminis f. sp. tritici</name>
    <dbReference type="NCBI Taxonomy" id="56615"/>
    <lineage>
        <taxon>Eukaryota</taxon>
        <taxon>Fungi</taxon>
        <taxon>Dikarya</taxon>
        <taxon>Basidiomycota</taxon>
        <taxon>Pucciniomycotina</taxon>
        <taxon>Pucciniomycetes</taxon>
        <taxon>Pucciniales</taxon>
        <taxon>Pucciniaceae</taxon>
        <taxon>Puccinia</taxon>
    </lineage>
</organism>
<reference evidence="1 2" key="1">
    <citation type="submission" date="2019-05" db="EMBL/GenBank/DDBJ databases">
        <title>Emergence of the Ug99 lineage of the wheat stem rust pathogen through somatic hybridization.</title>
        <authorList>
            <person name="Li F."/>
            <person name="Upadhyaya N.M."/>
            <person name="Sperschneider J."/>
            <person name="Matny O."/>
            <person name="Nguyen-Phuc H."/>
            <person name="Mago R."/>
            <person name="Raley C."/>
            <person name="Miller M.E."/>
            <person name="Silverstein K.A.T."/>
            <person name="Henningsen E."/>
            <person name="Hirsch C.D."/>
            <person name="Visser B."/>
            <person name="Pretorius Z.A."/>
            <person name="Steffenson B.J."/>
            <person name="Schwessinger B."/>
            <person name="Dodds P.N."/>
            <person name="Figueroa M."/>
        </authorList>
    </citation>
    <scope>NUCLEOTIDE SEQUENCE [LARGE SCALE GENOMIC DNA]</scope>
    <source>
        <strain evidence="1 2">Ug99</strain>
    </source>
</reference>
<dbReference type="EMBL" id="VDEP01000304">
    <property type="protein sequence ID" value="KAA1109859.1"/>
    <property type="molecule type" value="Genomic_DNA"/>
</dbReference>
<accession>A0A5B0Q9T7</accession>
<dbReference type="Proteomes" id="UP000325313">
    <property type="component" value="Unassembled WGS sequence"/>
</dbReference>
<gene>
    <name evidence="1" type="ORF">PGTUg99_035914</name>
</gene>
<proteinExistence type="predicted"/>
<comment type="caution">
    <text evidence="1">The sequence shown here is derived from an EMBL/GenBank/DDBJ whole genome shotgun (WGS) entry which is preliminary data.</text>
</comment>
<dbReference type="AlphaFoldDB" id="A0A5B0Q9T7"/>
<protein>
    <submittedName>
        <fullName evidence="1">Uncharacterized protein</fullName>
    </submittedName>
</protein>